<keyword evidence="1" id="KW-0812">Transmembrane</keyword>
<dbReference type="EMBL" id="LQZF01000051">
    <property type="protein sequence ID" value="KXU14461.1"/>
    <property type="molecule type" value="Genomic_DNA"/>
</dbReference>
<sequence>MPVRKYQPYEFEEEETQTTLYQDYVPETTSVASLKEVLFFVNIACFCVFLALFSFIFLALKFNTVLAFSLAIALSLAASNVQRSMIKKKLY</sequence>
<keyword evidence="1" id="KW-1133">Transmembrane helix</keyword>
<evidence type="ECO:0008006" key="4">
    <source>
        <dbReference type="Google" id="ProtNLM"/>
    </source>
</evidence>
<name>A0A139RI93_9STRE</name>
<protein>
    <recommendedName>
        <fullName evidence="4">DUF3270 domain-containing protein</fullName>
    </recommendedName>
</protein>
<keyword evidence="1" id="KW-0472">Membrane</keyword>
<comment type="caution">
    <text evidence="2">The sequence shown here is derived from an EMBL/GenBank/DDBJ whole genome shotgun (WGS) entry which is preliminary data.</text>
</comment>
<reference evidence="2 3" key="1">
    <citation type="submission" date="2016-01" db="EMBL/GenBank/DDBJ databases">
        <title>Highly variable Streptococcus oralis are common among viridans streptococci isolated from primates.</title>
        <authorList>
            <person name="Denapaite D."/>
            <person name="Rieger M."/>
            <person name="Koendgen S."/>
            <person name="Brueckner R."/>
            <person name="Ochigava I."/>
            <person name="Kappeler P."/>
            <person name="Maetz-Rensing K."/>
            <person name="Leendertz F."/>
            <person name="Hakenbeck R."/>
        </authorList>
    </citation>
    <scope>NUCLEOTIDE SEQUENCE [LARGE SCALE GENOMIC DNA]</scope>
    <source>
        <strain evidence="2 3">DD18</strain>
    </source>
</reference>
<feature type="transmembrane region" description="Helical" evidence="1">
    <location>
        <begin position="64"/>
        <end position="81"/>
    </location>
</feature>
<evidence type="ECO:0000313" key="2">
    <source>
        <dbReference type="EMBL" id="KXU14461.1"/>
    </source>
</evidence>
<dbReference type="Proteomes" id="UP000072578">
    <property type="component" value="Unassembled WGS sequence"/>
</dbReference>
<dbReference type="PATRIC" id="fig|68892.8.peg.477"/>
<evidence type="ECO:0000313" key="3">
    <source>
        <dbReference type="Proteomes" id="UP000072578"/>
    </source>
</evidence>
<organism evidence="2 3">
    <name type="scientific">Streptococcus infantis</name>
    <dbReference type="NCBI Taxonomy" id="68892"/>
    <lineage>
        <taxon>Bacteria</taxon>
        <taxon>Bacillati</taxon>
        <taxon>Bacillota</taxon>
        <taxon>Bacilli</taxon>
        <taxon>Lactobacillales</taxon>
        <taxon>Streptococcaceae</taxon>
        <taxon>Streptococcus</taxon>
    </lineage>
</organism>
<dbReference type="Pfam" id="PF11674">
    <property type="entry name" value="DUF3270"/>
    <property type="match status" value="1"/>
</dbReference>
<dbReference type="RefSeq" id="WP_001145234.1">
    <property type="nucleotide sequence ID" value="NZ_JASGZG010000002.1"/>
</dbReference>
<dbReference type="InterPro" id="IPR021688">
    <property type="entry name" value="DUF3270"/>
</dbReference>
<gene>
    <name evidence="2" type="ORF">SINDD18_00428</name>
</gene>
<proteinExistence type="predicted"/>
<accession>A0A139RI93</accession>
<dbReference type="AlphaFoldDB" id="A0A139RI93"/>
<feature type="transmembrane region" description="Helical" evidence="1">
    <location>
        <begin position="37"/>
        <end position="58"/>
    </location>
</feature>
<evidence type="ECO:0000256" key="1">
    <source>
        <dbReference type="SAM" id="Phobius"/>
    </source>
</evidence>